<dbReference type="eggNOG" id="ENOG50318FB">
    <property type="taxonomic scope" value="Bacteria"/>
</dbReference>
<organism evidence="3 4">
    <name type="scientific">Megalodesulfovibrio gigas (strain ATCC 19364 / DSM 1382 / NCIMB 9332 / VKM B-1759)</name>
    <name type="common">Desulfovibrio gigas</name>
    <dbReference type="NCBI Taxonomy" id="1121448"/>
    <lineage>
        <taxon>Bacteria</taxon>
        <taxon>Pseudomonadati</taxon>
        <taxon>Thermodesulfobacteriota</taxon>
        <taxon>Desulfovibrionia</taxon>
        <taxon>Desulfovibrionales</taxon>
        <taxon>Desulfovibrionaceae</taxon>
        <taxon>Megalodesulfovibrio</taxon>
    </lineage>
</organism>
<evidence type="ECO:0000256" key="1">
    <source>
        <dbReference type="SAM" id="MobiDB-lite"/>
    </source>
</evidence>
<gene>
    <name evidence="3" type="ORF">DGI_3225</name>
</gene>
<dbReference type="NCBIfam" id="TIGR01764">
    <property type="entry name" value="excise"/>
    <property type="match status" value="1"/>
</dbReference>
<dbReference type="InterPro" id="IPR010093">
    <property type="entry name" value="SinI_DNA-bd"/>
</dbReference>
<feature type="domain" description="Helix-turn-helix" evidence="2">
    <location>
        <begin position="11"/>
        <end position="55"/>
    </location>
</feature>
<dbReference type="PATRIC" id="fig|1121448.10.peg.3181"/>
<dbReference type="HOGENOM" id="CLU_163228_0_0_7"/>
<name>T2GFH1_MEGG1</name>
<dbReference type="AlphaFoldDB" id="T2GFH1"/>
<dbReference type="KEGG" id="dgg:DGI_3225"/>
<evidence type="ECO:0000313" key="3">
    <source>
        <dbReference type="EMBL" id="AGW14929.1"/>
    </source>
</evidence>
<dbReference type="GO" id="GO:0003677">
    <property type="term" value="F:DNA binding"/>
    <property type="evidence" value="ECO:0007669"/>
    <property type="project" value="InterPro"/>
</dbReference>
<dbReference type="Proteomes" id="UP000016587">
    <property type="component" value="Chromosome"/>
</dbReference>
<reference evidence="4" key="2">
    <citation type="submission" date="2013-07" db="EMBL/GenBank/DDBJ databases">
        <authorList>
            <person name="Morais-Silva F.O."/>
            <person name="Rezende A.M."/>
            <person name="Pimentel C."/>
            <person name="Resende D.M."/>
            <person name="Santos C.I."/>
            <person name="Clemente C."/>
            <person name="de Oliveira L.M."/>
            <person name="da Silva S.M."/>
            <person name="Costa D.A."/>
            <person name="Varela-Raposo A."/>
            <person name="Horacio E.C.A."/>
            <person name="Matos M."/>
            <person name="Flores O."/>
            <person name="Ruiz J.C."/>
            <person name="Rodrigues-Pousada C."/>
        </authorList>
    </citation>
    <scope>NUCLEOTIDE SEQUENCE [LARGE SCALE GENOMIC DNA]</scope>
    <source>
        <strain evidence="4">ATCC 19364 / DSM 1382 / NCIMB 9332 / VKM B-1759</strain>
    </source>
</reference>
<dbReference type="InterPro" id="IPR041657">
    <property type="entry name" value="HTH_17"/>
</dbReference>
<accession>T2GFH1</accession>
<evidence type="ECO:0000259" key="2">
    <source>
        <dbReference type="Pfam" id="PF12728"/>
    </source>
</evidence>
<dbReference type="OrthoDB" id="5459819at2"/>
<protein>
    <recommendedName>
        <fullName evidence="2">Helix-turn-helix domain-containing protein</fullName>
    </recommendedName>
</protein>
<sequence length="80" mass="8811">MDGETTRTTFTLLEAAALLQVHPETLRRAIKAEELLAAKIGKEYRISKTDLEAYWIAKGGGALFDDSPRPQGPALRQGQK</sequence>
<dbReference type="STRING" id="1121448.DGI_3225"/>
<feature type="region of interest" description="Disordered" evidence="1">
    <location>
        <begin position="61"/>
        <end position="80"/>
    </location>
</feature>
<proteinExistence type="predicted"/>
<dbReference type="RefSeq" id="WP_021762025.1">
    <property type="nucleotide sequence ID" value="NC_022444.1"/>
</dbReference>
<dbReference type="Pfam" id="PF12728">
    <property type="entry name" value="HTH_17"/>
    <property type="match status" value="1"/>
</dbReference>
<reference evidence="3 4" key="1">
    <citation type="journal article" date="2013" name="J. Bacteriol.">
        <title>Roles of HynAB and Ech, the only two hydrogenases found in the model sulfate reducer Desulfovibrio gigas.</title>
        <authorList>
            <person name="Morais-Silva F.O."/>
            <person name="Santos C.I."/>
            <person name="Rodrigues R."/>
            <person name="Pereira I.A."/>
            <person name="Rodrigues-Pousada C."/>
        </authorList>
    </citation>
    <scope>NUCLEOTIDE SEQUENCE [LARGE SCALE GENOMIC DNA]</scope>
    <source>
        <strain evidence="4">ATCC 19364 / DSM 1382 / NCIMB 9332 / VKM B-1759</strain>
    </source>
</reference>
<dbReference type="EMBL" id="CP006585">
    <property type="protein sequence ID" value="AGW14929.1"/>
    <property type="molecule type" value="Genomic_DNA"/>
</dbReference>
<evidence type="ECO:0000313" key="4">
    <source>
        <dbReference type="Proteomes" id="UP000016587"/>
    </source>
</evidence>
<keyword evidence="4" id="KW-1185">Reference proteome</keyword>